<proteinExistence type="predicted"/>
<reference evidence="2 3" key="1">
    <citation type="submission" date="2015-01" db="EMBL/GenBank/DDBJ databases">
        <title>Evolution of Trichinella species and genotypes.</title>
        <authorList>
            <person name="Korhonen P.K."/>
            <person name="Edoardo P."/>
            <person name="Giuseppe L.R."/>
            <person name="Gasser R.B."/>
        </authorList>
    </citation>
    <scope>NUCLEOTIDE SEQUENCE [LARGE SCALE GENOMIC DNA]</scope>
    <source>
        <strain evidence="2">ISS1980</strain>
    </source>
</reference>
<evidence type="ECO:0000313" key="3">
    <source>
        <dbReference type="Proteomes" id="UP000054843"/>
    </source>
</evidence>
<keyword evidence="3" id="KW-1185">Reference proteome</keyword>
<keyword evidence="1" id="KW-0812">Transmembrane</keyword>
<dbReference type="Proteomes" id="UP000054843">
    <property type="component" value="Unassembled WGS sequence"/>
</dbReference>
<evidence type="ECO:0000256" key="1">
    <source>
        <dbReference type="SAM" id="Phobius"/>
    </source>
</evidence>
<name>A0A0V1MK81_9BILA</name>
<feature type="transmembrane region" description="Helical" evidence="1">
    <location>
        <begin position="246"/>
        <end position="271"/>
    </location>
</feature>
<comment type="caution">
    <text evidence="2">The sequence shown here is derived from an EMBL/GenBank/DDBJ whole genome shotgun (WGS) entry which is preliminary data.</text>
</comment>
<accession>A0A0V1MK81</accession>
<sequence>MEPKEYLFPLSEMVVGLLLLNVSRYTCCMYNSSQHSIRRRQQMTTIFKISKLENLVKHLFCIAFDNNDNNNNNNHMKRLHRITMFVGTKILSLPGVIQYLEQCATLTLYYKHQRVKKRVTVQCCVTDFFSHHYTTPVRMKHTNGKKLKVAKQKLIAVFTNENFFRRFIRIRRWVRSTLLSPKVSFFVNSNVGALFARVRTKSTLPHHSFQAVHFNGNLAQFSPEWFDTVGKCHLDFLFGQSERFQMATVVAVVGLILLLTVVVVVLVAIAVGGAGTMTGVGVAVGVGIGARCH</sequence>
<dbReference type="EMBL" id="JYDO01000088">
    <property type="protein sequence ID" value="KRZ71888.1"/>
    <property type="molecule type" value="Genomic_DNA"/>
</dbReference>
<keyword evidence="1" id="KW-0472">Membrane</keyword>
<keyword evidence="1" id="KW-1133">Transmembrane helix</keyword>
<evidence type="ECO:0000313" key="2">
    <source>
        <dbReference type="EMBL" id="KRZ71888.1"/>
    </source>
</evidence>
<organism evidence="2 3">
    <name type="scientific">Trichinella papuae</name>
    <dbReference type="NCBI Taxonomy" id="268474"/>
    <lineage>
        <taxon>Eukaryota</taxon>
        <taxon>Metazoa</taxon>
        <taxon>Ecdysozoa</taxon>
        <taxon>Nematoda</taxon>
        <taxon>Enoplea</taxon>
        <taxon>Dorylaimia</taxon>
        <taxon>Trichinellida</taxon>
        <taxon>Trichinellidae</taxon>
        <taxon>Trichinella</taxon>
    </lineage>
</organism>
<protein>
    <submittedName>
        <fullName evidence="2">Uncharacterized protein</fullName>
    </submittedName>
</protein>
<dbReference type="AlphaFoldDB" id="A0A0V1MK81"/>
<gene>
    <name evidence="2" type="ORF">T10_10744</name>
</gene>